<proteinExistence type="predicted"/>
<dbReference type="SMART" id="SM01008">
    <property type="entry name" value="Ald_Xan_dh_C"/>
    <property type="match status" value="1"/>
</dbReference>
<gene>
    <name evidence="2" type="ORF">SAMN06296008_1136</name>
</gene>
<dbReference type="InterPro" id="IPR046867">
    <property type="entry name" value="AldOxase/xan_DH_MoCoBD2"/>
</dbReference>
<reference evidence="2 3" key="1">
    <citation type="submission" date="2017-04" db="EMBL/GenBank/DDBJ databases">
        <authorList>
            <person name="Afonso C.L."/>
            <person name="Miller P.J."/>
            <person name="Scott M.A."/>
            <person name="Spackman E."/>
            <person name="Goraichik I."/>
            <person name="Dimitrov K.M."/>
            <person name="Suarez D.L."/>
            <person name="Swayne D.E."/>
        </authorList>
    </citation>
    <scope>NUCLEOTIDE SEQUENCE [LARGE SCALE GENOMIC DNA]</scope>
    <source>
        <strain evidence="2 3">VK13</strain>
    </source>
</reference>
<dbReference type="InterPro" id="IPR006311">
    <property type="entry name" value="TAT_signal"/>
</dbReference>
<dbReference type="InterPro" id="IPR052516">
    <property type="entry name" value="N-heterocyclic_Hydroxylase"/>
</dbReference>
<dbReference type="SUPFAM" id="SSF56003">
    <property type="entry name" value="Molybdenum cofactor-binding domain"/>
    <property type="match status" value="2"/>
</dbReference>
<accession>A0A1W2BEV6</accession>
<dbReference type="GO" id="GO:0016491">
    <property type="term" value="F:oxidoreductase activity"/>
    <property type="evidence" value="ECO:0007669"/>
    <property type="project" value="InterPro"/>
</dbReference>
<evidence type="ECO:0000259" key="1">
    <source>
        <dbReference type="SMART" id="SM01008"/>
    </source>
</evidence>
<dbReference type="PANTHER" id="PTHR47495">
    <property type="entry name" value="ALDEHYDE DEHYDROGENASE"/>
    <property type="match status" value="1"/>
</dbReference>
<dbReference type="PANTHER" id="PTHR47495:SF1">
    <property type="entry name" value="BLL3820 PROTEIN"/>
    <property type="match status" value="1"/>
</dbReference>
<dbReference type="Proteomes" id="UP000192708">
    <property type="component" value="Unassembled WGS sequence"/>
</dbReference>
<evidence type="ECO:0000313" key="2">
    <source>
        <dbReference type="EMBL" id="SMC71543.1"/>
    </source>
</evidence>
<organism evidence="2 3">
    <name type="scientific">Polynucleobacter kasalickyi</name>
    <dbReference type="NCBI Taxonomy" id="1938817"/>
    <lineage>
        <taxon>Bacteria</taxon>
        <taxon>Pseudomonadati</taxon>
        <taxon>Pseudomonadota</taxon>
        <taxon>Betaproteobacteria</taxon>
        <taxon>Burkholderiales</taxon>
        <taxon>Burkholderiaceae</taxon>
        <taxon>Polynucleobacter</taxon>
    </lineage>
</organism>
<dbReference type="InterPro" id="IPR012368">
    <property type="entry name" value="OxRdtase_Mopterin-bd_su_IorB"/>
</dbReference>
<dbReference type="AlphaFoldDB" id="A0A1W2BEV6"/>
<dbReference type="PIRSF" id="PIRSF036389">
    <property type="entry name" value="IOR_B"/>
    <property type="match status" value="1"/>
</dbReference>
<dbReference type="Pfam" id="PF02738">
    <property type="entry name" value="MoCoBD_1"/>
    <property type="match status" value="1"/>
</dbReference>
<dbReference type="EMBL" id="FWXJ01000013">
    <property type="protein sequence ID" value="SMC71543.1"/>
    <property type="molecule type" value="Genomic_DNA"/>
</dbReference>
<protein>
    <submittedName>
        <fullName evidence="2">CO or xanthine dehydrogenase, Mo-binding subunit</fullName>
    </submittedName>
</protein>
<dbReference type="InterPro" id="IPR036856">
    <property type="entry name" value="Ald_Oxase/Xan_DH_a/b_sf"/>
</dbReference>
<keyword evidence="3" id="KW-1185">Reference proteome</keyword>
<dbReference type="STRING" id="1938817.SAMN06296008_1136"/>
<name>A0A1W2BEV6_9BURK</name>
<dbReference type="PROSITE" id="PS51318">
    <property type="entry name" value="TAT"/>
    <property type="match status" value="1"/>
</dbReference>
<feature type="domain" description="Aldehyde oxidase/xanthine dehydrogenase a/b hammerhead" evidence="1">
    <location>
        <begin position="221"/>
        <end position="298"/>
    </location>
</feature>
<dbReference type="SUPFAM" id="SSF54665">
    <property type="entry name" value="CO dehydrogenase molybdoprotein N-domain-like"/>
    <property type="match status" value="1"/>
</dbReference>
<sequence>MKNIQLTRREFIQSSSALIIGVSGVLPSLDAIAQNQSVPTVLGPNPSALDTWIKISTDGLVTINSGKMDCGQGLDVAYAMIAAEELDVPLSRVHVNFGDTRISANQGGGSASSGIRQGAIPIRNASAEAKRILVGLASKELNTPVEQLEVVAGKVFNKNNPAQQITYAQLIGNKNFTTSLDWNKRIGNDMNVTGLAKPKPVSEYKLVGKPQSRRDILSVVNASEHFTAHIRPDNLLHARGIRPPVAGSSPIMIDEKSIAAIPGAKVFREGTFVAVVAKTEWDAVRAAKALKIEWSEVNPPFPGGEKNVFNYIKDAKPTFTNAVPMFFGKKEYNPEPTLAALKTSAKVIEAEYFAPFQSHARFAPSCGVVDVKKDQVQIWTDTQKPHFQREGIAKFLKVTPQTVEAKWMHGAGSYGRSDADEAPYEAALLSKAFGQPVRVQWSREEGTAWDPKAPAAIMSLKAGVDTNNQITAWLFKAKGFNGWDVKFNAESPEHTLVGMQTGHKKWTAFNFNIPEESYKFPNHVHWWETVPSYLNQASPLRTAHLRAPQEMQTRFAQECFIDEVAHATKIDPVDFRMKHIQEPREKDVLKAVADKFNWSINTKQKSSGDLQVGRGIALYNGYQSYAAVGCEVEVNKKTGRIWVRQIVIAMDCGLIINPAGVRAALEGQIMQGISRALYEEVHFDENKVTSVDWNTYPIATIKDIPGKVDLILLNRPDKASGGVAEPGLVSIPAAVANAVFDATGVRIRQYPLAPERVKKALMV</sequence>
<evidence type="ECO:0000313" key="3">
    <source>
        <dbReference type="Proteomes" id="UP000192708"/>
    </source>
</evidence>
<dbReference type="Pfam" id="PF20256">
    <property type="entry name" value="MoCoBD_2"/>
    <property type="match status" value="2"/>
</dbReference>
<dbReference type="InterPro" id="IPR037165">
    <property type="entry name" value="AldOxase/xan_DH_Mopterin-bd_sf"/>
</dbReference>
<dbReference type="RefSeq" id="WP_084284945.1">
    <property type="nucleotide sequence ID" value="NZ_FWXJ01000013.1"/>
</dbReference>
<dbReference type="OrthoDB" id="221297at2"/>
<dbReference type="InterPro" id="IPR000674">
    <property type="entry name" value="Ald_Oxase/Xan_DH_a/b"/>
</dbReference>
<dbReference type="Gene3D" id="3.30.365.10">
    <property type="entry name" value="Aldehyde oxidase/xanthine dehydrogenase, molybdopterin binding domain"/>
    <property type="match status" value="4"/>
</dbReference>
<dbReference type="InterPro" id="IPR008274">
    <property type="entry name" value="AldOxase/xan_DH_MoCoBD1"/>
</dbReference>
<dbReference type="Gene3D" id="3.90.1170.50">
    <property type="entry name" value="Aldehyde oxidase/xanthine dehydrogenase, a/b hammerhead"/>
    <property type="match status" value="1"/>
</dbReference>